<dbReference type="InterPro" id="IPR012132">
    <property type="entry name" value="GMC_OxRdtase"/>
</dbReference>
<dbReference type="Gene3D" id="3.30.560.10">
    <property type="entry name" value="Glucose Oxidase, domain 3"/>
    <property type="match status" value="1"/>
</dbReference>
<dbReference type="SUPFAM" id="SSF54373">
    <property type="entry name" value="FAD-linked reductases, C-terminal domain"/>
    <property type="match status" value="1"/>
</dbReference>
<evidence type="ECO:0000256" key="2">
    <source>
        <dbReference type="ARBA" id="ARBA00023180"/>
    </source>
</evidence>
<dbReference type="STRING" id="1220188.A0A4S3JNV3"/>
<dbReference type="InterPro" id="IPR036188">
    <property type="entry name" value="FAD/NAD-bd_sf"/>
</dbReference>
<gene>
    <name evidence="6" type="ORF">EYZ11_003132</name>
</gene>
<dbReference type="EMBL" id="SOSA01000077">
    <property type="protein sequence ID" value="THC97359.1"/>
    <property type="molecule type" value="Genomic_DNA"/>
</dbReference>
<accession>A0A4S3JNV3</accession>
<keyword evidence="7" id="KW-1185">Reference proteome</keyword>
<dbReference type="PANTHER" id="PTHR11552:SF138">
    <property type="entry name" value="DEHYDROGENASE PKFF-RELATED"/>
    <property type="match status" value="1"/>
</dbReference>
<dbReference type="PROSITE" id="PS00624">
    <property type="entry name" value="GMC_OXRED_2"/>
    <property type="match status" value="1"/>
</dbReference>
<dbReference type="PIRSF" id="PIRSF000137">
    <property type="entry name" value="Alcohol_oxidase"/>
    <property type="match status" value="1"/>
</dbReference>
<dbReference type="VEuPathDB" id="FungiDB:EYZ11_003132"/>
<dbReference type="InterPro" id="IPR000172">
    <property type="entry name" value="GMC_OxRdtase_N"/>
</dbReference>
<evidence type="ECO:0000256" key="1">
    <source>
        <dbReference type="ARBA" id="ARBA00010790"/>
    </source>
</evidence>
<feature type="active site" description="Proton donor" evidence="3">
    <location>
        <position position="538"/>
    </location>
</feature>
<organism evidence="6 7">
    <name type="scientific">Aspergillus tanneri</name>
    <dbReference type="NCBI Taxonomy" id="1220188"/>
    <lineage>
        <taxon>Eukaryota</taxon>
        <taxon>Fungi</taxon>
        <taxon>Dikarya</taxon>
        <taxon>Ascomycota</taxon>
        <taxon>Pezizomycotina</taxon>
        <taxon>Eurotiomycetes</taxon>
        <taxon>Eurotiomycetidae</taxon>
        <taxon>Eurotiales</taxon>
        <taxon>Aspergillaceae</taxon>
        <taxon>Aspergillus</taxon>
        <taxon>Aspergillus subgen. Circumdati</taxon>
    </lineage>
</organism>
<dbReference type="InterPro" id="IPR007867">
    <property type="entry name" value="GMC_OxRtase_C"/>
</dbReference>
<evidence type="ECO:0000256" key="4">
    <source>
        <dbReference type="SAM" id="SignalP"/>
    </source>
</evidence>
<comment type="similarity">
    <text evidence="1">Belongs to the GMC oxidoreductase family.</text>
</comment>
<feature type="domain" description="Glucose-methanol-choline oxidoreductase N-terminal" evidence="5">
    <location>
        <begin position="299"/>
        <end position="313"/>
    </location>
</feature>
<evidence type="ECO:0000256" key="3">
    <source>
        <dbReference type="PIRSR" id="PIRSR000137-1"/>
    </source>
</evidence>
<protein>
    <recommendedName>
        <fullName evidence="5">Glucose-methanol-choline oxidoreductase N-terminal domain-containing protein</fullName>
    </recommendedName>
</protein>
<feature type="active site" description="Proton acceptor" evidence="3">
    <location>
        <position position="584"/>
    </location>
</feature>
<dbReference type="PANTHER" id="PTHR11552">
    <property type="entry name" value="GLUCOSE-METHANOL-CHOLINE GMC OXIDOREDUCTASE"/>
    <property type="match status" value="1"/>
</dbReference>
<dbReference type="AlphaFoldDB" id="A0A4S3JNV3"/>
<dbReference type="Pfam" id="PF00732">
    <property type="entry name" value="GMC_oxred_N"/>
    <property type="match status" value="1"/>
</dbReference>
<keyword evidence="2" id="KW-0325">Glycoprotein</keyword>
<evidence type="ECO:0000259" key="5">
    <source>
        <dbReference type="PROSITE" id="PS00624"/>
    </source>
</evidence>
<feature type="signal peptide" evidence="4">
    <location>
        <begin position="1"/>
        <end position="17"/>
    </location>
</feature>
<dbReference type="GO" id="GO:0016614">
    <property type="term" value="F:oxidoreductase activity, acting on CH-OH group of donors"/>
    <property type="evidence" value="ECO:0007669"/>
    <property type="project" value="InterPro"/>
</dbReference>
<evidence type="ECO:0000313" key="7">
    <source>
        <dbReference type="Proteomes" id="UP000308092"/>
    </source>
</evidence>
<name>A0A4S3JNV3_9EURO</name>
<feature type="chain" id="PRO_5020493209" description="Glucose-methanol-choline oxidoreductase N-terminal domain-containing protein" evidence="4">
    <location>
        <begin position="18"/>
        <end position="613"/>
    </location>
</feature>
<proteinExistence type="inferred from homology"/>
<dbReference type="Gene3D" id="3.50.50.60">
    <property type="entry name" value="FAD/NAD(P)-binding domain"/>
    <property type="match status" value="1"/>
</dbReference>
<dbReference type="GO" id="GO:0044550">
    <property type="term" value="P:secondary metabolite biosynthetic process"/>
    <property type="evidence" value="ECO:0007669"/>
    <property type="project" value="TreeGrafter"/>
</dbReference>
<reference evidence="6 7" key="1">
    <citation type="submission" date="2019-03" db="EMBL/GenBank/DDBJ databases">
        <title>The genome sequence of a newly discovered highly antifungal drug resistant Aspergillus species, Aspergillus tanneri NIH 1004.</title>
        <authorList>
            <person name="Mounaud S."/>
            <person name="Singh I."/>
            <person name="Joardar V."/>
            <person name="Pakala S."/>
            <person name="Pakala S."/>
            <person name="Venepally P."/>
            <person name="Hoover J."/>
            <person name="Nierman W."/>
            <person name="Chung J."/>
            <person name="Losada L."/>
        </authorList>
    </citation>
    <scope>NUCLEOTIDE SEQUENCE [LARGE SCALE GENOMIC DNA]</scope>
    <source>
        <strain evidence="6 7">NIH1004</strain>
    </source>
</reference>
<dbReference type="SUPFAM" id="SSF51905">
    <property type="entry name" value="FAD/NAD(P)-binding domain"/>
    <property type="match status" value="1"/>
</dbReference>
<dbReference type="GO" id="GO:0050660">
    <property type="term" value="F:flavin adenine dinucleotide binding"/>
    <property type="evidence" value="ECO:0007669"/>
    <property type="project" value="InterPro"/>
</dbReference>
<comment type="caution">
    <text evidence="6">The sequence shown here is derived from an EMBL/GenBank/DDBJ whole genome shotgun (WGS) entry which is preliminary data.</text>
</comment>
<sequence>MMFWPLSIAFLPVLAGAFLHGQARNSTFDYVIIGGGTAGIPVGTRLAQAGFEVAIVEAGGWYEDSEPIISSTPAFGFANNAANDWGFIVEPQPGMGGRVFGYPRGKCMGGSSARNAMIYQRKYTRAPVGAFQRWADEVGDQSYAWSKFERYFKKGTNFTAPDPNHRAANATPGYHPGAFSPDGGPLTVTYANWASPISSWIQRAMKAVGIDDAGDFNSGQIIGSQYFALTTIPETQERASSENTYLKEFQDLPKLTVYTETLAKRILFDDSKTATGVVVEMAGVEHTLAVDKEVILSAGAFQSPQLLMVSGVGPANTLDSLDIPIIHDSPYVGQNLVDHVWFGVSYPVDVPTWTKWANDAFYMLRLYVGDYHQHRQGPLTANAGDFGAFEKVPDHLRDAFTPETLQDLAEFPEDWPEVEYIVSPMYLGNFNDPMGRQPKDSKQYASINAALVAPVSLGNVTLRSADTHDPPVIHTNTLGSPTDQQVAIAAFKRLREIFESPELVPVRLGDEYYPGKISVRSDAEILHFIQQDGLAFYHAGSSCAMGNPDAVKNKAVVDSQARVIGVNGVRVVDAAALPFLPPSHIQSAIYALAEKIAEEIINKELDGPTRVEL</sequence>
<keyword evidence="4" id="KW-0732">Signal</keyword>
<dbReference type="Pfam" id="PF05199">
    <property type="entry name" value="GMC_oxred_C"/>
    <property type="match status" value="1"/>
</dbReference>
<dbReference type="Proteomes" id="UP000308092">
    <property type="component" value="Unassembled WGS sequence"/>
</dbReference>
<evidence type="ECO:0000313" key="6">
    <source>
        <dbReference type="EMBL" id="THC97359.1"/>
    </source>
</evidence>